<dbReference type="OMA" id="AYDHKES"/>
<dbReference type="PANTHER" id="PTHR10182:SF3">
    <property type="entry name" value="PROTEIN MO25"/>
    <property type="match status" value="1"/>
</dbReference>
<evidence type="ECO:0000256" key="1">
    <source>
        <dbReference type="ARBA" id="ARBA00011012"/>
    </source>
</evidence>
<name>A0A1U7LLU9_NEOID</name>
<dbReference type="Pfam" id="PF08569">
    <property type="entry name" value="Mo25"/>
    <property type="match status" value="1"/>
</dbReference>
<gene>
    <name evidence="2" type="ORF">NEOLI_003033</name>
</gene>
<dbReference type="InterPro" id="IPR016024">
    <property type="entry name" value="ARM-type_fold"/>
</dbReference>
<dbReference type="GO" id="GO:0005933">
    <property type="term" value="C:cellular bud"/>
    <property type="evidence" value="ECO:0007669"/>
    <property type="project" value="EnsemblFungi"/>
</dbReference>
<dbReference type="GO" id="GO:0000131">
    <property type="term" value="C:incipient cellular bud site"/>
    <property type="evidence" value="ECO:0007669"/>
    <property type="project" value="EnsemblFungi"/>
</dbReference>
<comment type="similarity">
    <text evidence="1">Belongs to the Mo25 family.</text>
</comment>
<accession>A0A1U7LLU9</accession>
<dbReference type="InterPro" id="IPR013878">
    <property type="entry name" value="Mo25"/>
</dbReference>
<dbReference type="GO" id="GO:0005634">
    <property type="term" value="C:nucleus"/>
    <property type="evidence" value="ECO:0007669"/>
    <property type="project" value="EnsemblFungi"/>
</dbReference>
<dbReference type="FunFam" id="1.25.10.10:FF:000257">
    <property type="entry name" value="Conidiophore development protein hymA"/>
    <property type="match status" value="1"/>
</dbReference>
<dbReference type="GO" id="GO:0032153">
    <property type="term" value="C:cell division site"/>
    <property type="evidence" value="ECO:0007669"/>
    <property type="project" value="EnsemblFungi"/>
</dbReference>
<dbReference type="GO" id="GO:0071958">
    <property type="term" value="C:new mitotic spindle pole body"/>
    <property type="evidence" value="ECO:0007669"/>
    <property type="project" value="EnsemblFungi"/>
</dbReference>
<dbReference type="GO" id="GO:0070507">
    <property type="term" value="P:regulation of microtubule cytoskeleton organization"/>
    <property type="evidence" value="ECO:0007669"/>
    <property type="project" value="EnsemblFungi"/>
</dbReference>
<dbReference type="GO" id="GO:0035556">
    <property type="term" value="P:intracellular signal transduction"/>
    <property type="evidence" value="ECO:0007669"/>
    <property type="project" value="TreeGrafter"/>
</dbReference>
<dbReference type="GO" id="GO:0043539">
    <property type="term" value="F:protein serine/threonine kinase activator activity"/>
    <property type="evidence" value="ECO:0007669"/>
    <property type="project" value="TreeGrafter"/>
</dbReference>
<dbReference type="PANTHER" id="PTHR10182">
    <property type="entry name" value="CALCIUM-BINDING PROTEIN 39-RELATED"/>
    <property type="match status" value="1"/>
</dbReference>
<dbReference type="AlphaFoldDB" id="A0A1U7LLU9"/>
<reference evidence="2 3" key="1">
    <citation type="submission" date="2016-04" db="EMBL/GenBank/DDBJ databases">
        <title>Evolutionary innovation and constraint leading to complex multicellularity in the Ascomycota.</title>
        <authorList>
            <person name="Cisse O."/>
            <person name="Nguyen A."/>
            <person name="Hewitt D.A."/>
            <person name="Jedd G."/>
            <person name="Stajich J.E."/>
        </authorList>
    </citation>
    <scope>NUCLEOTIDE SEQUENCE [LARGE SCALE GENOMIC DNA]</scope>
    <source>
        <strain evidence="2 3">DAH-3</strain>
    </source>
</reference>
<dbReference type="EMBL" id="LXFE01001416">
    <property type="protein sequence ID" value="OLL23619.1"/>
    <property type="molecule type" value="Genomic_DNA"/>
</dbReference>
<dbReference type="GO" id="GO:0007118">
    <property type="term" value="P:budding cell apical bud growth"/>
    <property type="evidence" value="ECO:0007669"/>
    <property type="project" value="EnsemblFungi"/>
</dbReference>
<comment type="caution">
    <text evidence="2">The sequence shown here is derived from an EMBL/GenBank/DDBJ whole genome shotgun (WGS) entry which is preliminary data.</text>
</comment>
<protein>
    <submittedName>
        <fullName evidence="2">Calcium-binding protein 39</fullName>
    </submittedName>
</protein>
<dbReference type="GO" id="GO:0005737">
    <property type="term" value="C:cytoplasm"/>
    <property type="evidence" value="ECO:0007669"/>
    <property type="project" value="EnsemblFungi"/>
</dbReference>
<dbReference type="OrthoDB" id="609103at2759"/>
<evidence type="ECO:0000313" key="2">
    <source>
        <dbReference type="EMBL" id="OLL23619.1"/>
    </source>
</evidence>
<dbReference type="GO" id="GO:0043332">
    <property type="term" value="C:mating projection tip"/>
    <property type="evidence" value="ECO:0007669"/>
    <property type="project" value="EnsemblFungi"/>
</dbReference>
<evidence type="ECO:0000313" key="3">
    <source>
        <dbReference type="Proteomes" id="UP000186594"/>
    </source>
</evidence>
<dbReference type="GO" id="GO:2000100">
    <property type="term" value="P:regulation of establishment or maintenance of bipolar cell polarity regulating cell shape"/>
    <property type="evidence" value="ECO:0007669"/>
    <property type="project" value="EnsemblFungi"/>
</dbReference>
<dbReference type="SUPFAM" id="SSF48371">
    <property type="entry name" value="ARM repeat"/>
    <property type="match status" value="1"/>
</dbReference>
<proteinExistence type="inferred from homology"/>
<dbReference type="STRING" id="1198029.A0A1U7LLU9"/>
<dbReference type="GO" id="GO:0006355">
    <property type="term" value="P:regulation of DNA-templated transcription"/>
    <property type="evidence" value="ECO:0007669"/>
    <property type="project" value="EnsemblFungi"/>
</dbReference>
<dbReference type="GO" id="GO:0035839">
    <property type="term" value="C:non-growing cell tip"/>
    <property type="evidence" value="ECO:0007669"/>
    <property type="project" value="EnsemblFungi"/>
</dbReference>
<dbReference type="Gene3D" id="1.25.10.10">
    <property type="entry name" value="Leucine-rich Repeat Variant"/>
    <property type="match status" value="1"/>
</dbReference>
<dbReference type="Proteomes" id="UP000186594">
    <property type="component" value="Unassembled WGS sequence"/>
</dbReference>
<organism evidence="2 3">
    <name type="scientific">Neolecta irregularis (strain DAH-3)</name>
    <dbReference type="NCBI Taxonomy" id="1198029"/>
    <lineage>
        <taxon>Eukaryota</taxon>
        <taxon>Fungi</taxon>
        <taxon>Dikarya</taxon>
        <taxon>Ascomycota</taxon>
        <taxon>Taphrinomycotina</taxon>
        <taxon>Neolectales</taxon>
        <taxon>Neolectaceae</taxon>
        <taxon>Neolecta</taxon>
    </lineage>
</organism>
<sequence>MSFLFGRSRQRTPQDLIRYVRDQISKLDSPVDRRRATEELTKSLSAVKLVLYGEGDTDPVPEQIAQLWQEMHTTDLLQLLTINLRRFEFEARKDVTSIFSILLRRQIVGRYPTLDYLCQREDVMVSLLRGYENQEIALNCGYCLRECIRHEPLANIVLQSPDFWKIFNYVENSNFDIASDAFSTLKELVARHKASVAEFLIQNYDEFFKKYGELLASTSYVIRRQSLKLLSEILLDRANFNIMTRFISSPDNLKLMMNFLRDRSRNIQFEAFHVFKVFVANPNKSAPVQHILEKNKEKLVVFLENFHNERREDEQFTDEKAFLLKQIEAL</sequence>
<dbReference type="GO" id="GO:0071574">
    <property type="term" value="P:protein localization to medial cortex"/>
    <property type="evidence" value="ECO:0007669"/>
    <property type="project" value="EnsemblFungi"/>
</dbReference>
<dbReference type="InterPro" id="IPR011989">
    <property type="entry name" value="ARM-like"/>
</dbReference>
<dbReference type="GO" id="GO:0000920">
    <property type="term" value="P:septum digestion after cytokinesis"/>
    <property type="evidence" value="ECO:0007669"/>
    <property type="project" value="EnsemblFungi"/>
</dbReference>
<keyword evidence="3" id="KW-1185">Reference proteome</keyword>